<feature type="region of interest" description="Disordered" evidence="7">
    <location>
        <begin position="1"/>
        <end position="30"/>
    </location>
</feature>
<dbReference type="InterPro" id="IPR025202">
    <property type="entry name" value="PLD-like_dom"/>
</dbReference>
<proteinExistence type="predicted"/>
<dbReference type="eggNOG" id="KOG1329">
    <property type="taxonomic scope" value="Eukaryota"/>
</dbReference>
<evidence type="ECO:0000259" key="8">
    <source>
        <dbReference type="PROSITE" id="PS50035"/>
    </source>
</evidence>
<dbReference type="PANTHER" id="PTHR18896:SF76">
    <property type="entry name" value="PHOSPHOLIPASE"/>
    <property type="match status" value="1"/>
</dbReference>
<keyword evidence="6" id="KW-0443">Lipid metabolism</keyword>
<keyword evidence="4" id="KW-0378">Hydrolase</keyword>
<dbReference type="OMA" id="FQLYTTK"/>
<keyword evidence="3" id="KW-0677">Repeat</keyword>
<dbReference type="CDD" id="cd09105">
    <property type="entry name" value="PLDc_vPLD1_2_like_2"/>
    <property type="match status" value="1"/>
</dbReference>
<sequence length="505" mass="57254">MATEDLSRSIPFFPDPQQRANVSDKNERASFEQPVLEPDKWFLTAKEMRTARDGFERPSHALFTTGNHVKIYAASAGYFSDVADDIAQVRERDLVYMTGWSVLEVRGFVNALSPPEASGPARFVFDDRLPHSTSSHHQKSVVIRKGRELVAYVGGVDLTSNRWDTLEHDQHELRQRAGIERKNRKGWLDAHARIIGPATKDVATNFLARWNSEPKPSQDLIDDLLDFENPDFSALPSVEDVIPLLVVPEDGSHAVQFVCTYSPDYDGYTDFAPMGEQSILHARIKAIRNARNYIFIQDQYFILVPELLDVLLEVMPSITRLVVIVQRTVEASYTGYDKYLYDMVSPLLLHFPDKFQLYTTKESRGLYIHSKVVIVDDVYVSLGSANWNRRSMTSDTELGINVVDTEHVQSPDGVTVNKLAREFRLQKFVEATKLPYAKFETMTFIEACSALDAAARDDGFSLVETYTLGDKTRFDVEHIQRQIVDPEDSLGSRMVYRGLSVLTVL</sequence>
<dbReference type="SUPFAM" id="SSF56024">
    <property type="entry name" value="Phospholipase D/nuclease"/>
    <property type="match status" value="2"/>
</dbReference>
<evidence type="ECO:0000256" key="6">
    <source>
        <dbReference type="ARBA" id="ARBA00023098"/>
    </source>
</evidence>
<evidence type="ECO:0000256" key="5">
    <source>
        <dbReference type="ARBA" id="ARBA00022963"/>
    </source>
</evidence>
<dbReference type="InterPro" id="IPR001736">
    <property type="entry name" value="PLipase_D/transphosphatidylase"/>
</dbReference>
<dbReference type="SMART" id="SM00155">
    <property type="entry name" value="PLDc"/>
    <property type="match status" value="2"/>
</dbReference>
<evidence type="ECO:0000313" key="9">
    <source>
        <dbReference type="EnsemblProtists" id="Phyra77137"/>
    </source>
</evidence>
<reference evidence="9" key="2">
    <citation type="submission" date="2015-06" db="UniProtKB">
        <authorList>
            <consortium name="EnsemblProtists"/>
        </authorList>
    </citation>
    <scope>IDENTIFICATION</scope>
    <source>
        <strain evidence="9">Pr102</strain>
    </source>
</reference>
<keyword evidence="10" id="KW-1185">Reference proteome</keyword>
<dbReference type="GO" id="GO:0009395">
    <property type="term" value="P:phospholipid catabolic process"/>
    <property type="evidence" value="ECO:0000318"/>
    <property type="project" value="GO_Central"/>
</dbReference>
<accession>H3GLA4</accession>
<dbReference type="VEuPathDB" id="FungiDB:KRP22_14839"/>
<evidence type="ECO:0000256" key="4">
    <source>
        <dbReference type="ARBA" id="ARBA00022801"/>
    </source>
</evidence>
<dbReference type="InParanoid" id="H3GLA4"/>
<dbReference type="GO" id="GO:0005886">
    <property type="term" value="C:plasma membrane"/>
    <property type="evidence" value="ECO:0000318"/>
    <property type="project" value="GO_Central"/>
</dbReference>
<evidence type="ECO:0000256" key="2">
    <source>
        <dbReference type="ARBA" id="ARBA00012027"/>
    </source>
</evidence>
<keyword evidence="5" id="KW-0442">Lipid degradation</keyword>
<dbReference type="AlphaFoldDB" id="H3GLA4"/>
<dbReference type="HOGENOM" id="CLU_023720_1_0_1"/>
<evidence type="ECO:0000256" key="3">
    <source>
        <dbReference type="ARBA" id="ARBA00022737"/>
    </source>
</evidence>
<dbReference type="Proteomes" id="UP000005238">
    <property type="component" value="Unassembled WGS sequence"/>
</dbReference>
<feature type="domain" description="PLD phosphodiesterase" evidence="8">
    <location>
        <begin position="364"/>
        <end position="391"/>
    </location>
</feature>
<comment type="catalytic activity">
    <reaction evidence="1">
        <text>a 1,2-diacyl-sn-glycero-3-phosphocholine + H2O = a 1,2-diacyl-sn-glycero-3-phosphate + choline + H(+)</text>
        <dbReference type="Rhea" id="RHEA:14445"/>
        <dbReference type="ChEBI" id="CHEBI:15354"/>
        <dbReference type="ChEBI" id="CHEBI:15377"/>
        <dbReference type="ChEBI" id="CHEBI:15378"/>
        <dbReference type="ChEBI" id="CHEBI:57643"/>
        <dbReference type="ChEBI" id="CHEBI:58608"/>
        <dbReference type="EC" id="3.1.4.4"/>
    </reaction>
</comment>
<feature type="domain" description="PLD phosphodiesterase" evidence="8">
    <location>
        <begin position="132"/>
        <end position="162"/>
    </location>
</feature>
<organism evidence="9 10">
    <name type="scientific">Phytophthora ramorum</name>
    <name type="common">Sudden oak death agent</name>
    <dbReference type="NCBI Taxonomy" id="164328"/>
    <lineage>
        <taxon>Eukaryota</taxon>
        <taxon>Sar</taxon>
        <taxon>Stramenopiles</taxon>
        <taxon>Oomycota</taxon>
        <taxon>Peronosporomycetes</taxon>
        <taxon>Peronosporales</taxon>
        <taxon>Peronosporaceae</taxon>
        <taxon>Phytophthora</taxon>
    </lineage>
</organism>
<dbReference type="Gene3D" id="3.30.870.10">
    <property type="entry name" value="Endonuclease Chain A"/>
    <property type="match status" value="2"/>
</dbReference>
<dbReference type="EnsemblProtists" id="Phyra77137">
    <property type="protein sequence ID" value="Phyra77137"/>
    <property type="gene ID" value="Phyra77137"/>
</dbReference>
<dbReference type="EMBL" id="DS566019">
    <property type="status" value="NOT_ANNOTATED_CDS"/>
    <property type="molecule type" value="Genomic_DNA"/>
</dbReference>
<dbReference type="PANTHER" id="PTHR18896">
    <property type="entry name" value="PHOSPHOLIPASE D"/>
    <property type="match status" value="1"/>
</dbReference>
<dbReference type="VEuPathDB" id="FungiDB:KRP23_1073"/>
<dbReference type="STRING" id="164328.H3GLA4"/>
<dbReference type="GO" id="GO:0004630">
    <property type="term" value="F:phospholipase D activity"/>
    <property type="evidence" value="ECO:0000318"/>
    <property type="project" value="GO_Central"/>
</dbReference>
<dbReference type="PROSITE" id="PS50035">
    <property type="entry name" value="PLD"/>
    <property type="match status" value="2"/>
</dbReference>
<evidence type="ECO:0000313" key="10">
    <source>
        <dbReference type="Proteomes" id="UP000005238"/>
    </source>
</evidence>
<dbReference type="Pfam" id="PF13091">
    <property type="entry name" value="PLDc_2"/>
    <property type="match status" value="1"/>
</dbReference>
<dbReference type="EC" id="3.1.4.4" evidence="2"/>
<evidence type="ECO:0000256" key="7">
    <source>
        <dbReference type="SAM" id="MobiDB-lite"/>
    </source>
</evidence>
<name>H3GLA4_PHYRM</name>
<protein>
    <recommendedName>
        <fullName evidence="2">phospholipase D</fullName>
        <ecNumber evidence="2">3.1.4.4</ecNumber>
    </recommendedName>
</protein>
<evidence type="ECO:0000256" key="1">
    <source>
        <dbReference type="ARBA" id="ARBA00000798"/>
    </source>
</evidence>
<dbReference type="InterPro" id="IPR015679">
    <property type="entry name" value="PLipase_D_fam"/>
</dbReference>
<reference evidence="10" key="1">
    <citation type="journal article" date="2006" name="Science">
        <title>Phytophthora genome sequences uncover evolutionary origins and mechanisms of pathogenesis.</title>
        <authorList>
            <person name="Tyler B.M."/>
            <person name="Tripathy S."/>
            <person name="Zhang X."/>
            <person name="Dehal P."/>
            <person name="Jiang R.H."/>
            <person name="Aerts A."/>
            <person name="Arredondo F.D."/>
            <person name="Baxter L."/>
            <person name="Bensasson D."/>
            <person name="Beynon J.L."/>
            <person name="Chapman J."/>
            <person name="Damasceno C.M."/>
            <person name="Dorrance A.E."/>
            <person name="Dou D."/>
            <person name="Dickerman A.W."/>
            <person name="Dubchak I.L."/>
            <person name="Garbelotto M."/>
            <person name="Gijzen M."/>
            <person name="Gordon S.G."/>
            <person name="Govers F."/>
            <person name="Grunwald N.J."/>
            <person name="Huang W."/>
            <person name="Ivors K.L."/>
            <person name="Jones R.W."/>
            <person name="Kamoun S."/>
            <person name="Krampis K."/>
            <person name="Lamour K.H."/>
            <person name="Lee M.K."/>
            <person name="McDonald W.H."/>
            <person name="Medina M."/>
            <person name="Meijer H.J."/>
            <person name="Nordberg E.K."/>
            <person name="Maclean D.J."/>
            <person name="Ospina-Giraldo M.D."/>
            <person name="Morris P.F."/>
            <person name="Phuntumart V."/>
            <person name="Putnam N.H."/>
            <person name="Rash S."/>
            <person name="Rose J.K."/>
            <person name="Sakihama Y."/>
            <person name="Salamov A.A."/>
            <person name="Savidor A."/>
            <person name="Scheuring C.F."/>
            <person name="Smith B.M."/>
            <person name="Sobral B.W."/>
            <person name="Terry A."/>
            <person name="Torto-Alalibo T.A."/>
            <person name="Win J."/>
            <person name="Xu Z."/>
            <person name="Zhang H."/>
            <person name="Grigoriev I.V."/>
            <person name="Rokhsar D.S."/>
            <person name="Boore J.L."/>
        </authorList>
    </citation>
    <scope>NUCLEOTIDE SEQUENCE [LARGE SCALE GENOMIC DNA]</scope>
    <source>
        <strain evidence="10">Pr102</strain>
    </source>
</reference>